<comment type="caution">
    <text evidence="2">The sequence shown here is derived from an EMBL/GenBank/DDBJ whole genome shotgun (WGS) entry which is preliminary data.</text>
</comment>
<dbReference type="AlphaFoldDB" id="A0ABD3IXA2"/>
<dbReference type="Proteomes" id="UP001634007">
    <property type="component" value="Unassembled WGS sequence"/>
</dbReference>
<name>A0ABD3IXA2_EUCGL</name>
<keyword evidence="3" id="KW-1185">Reference proteome</keyword>
<evidence type="ECO:0000313" key="3">
    <source>
        <dbReference type="Proteomes" id="UP001634007"/>
    </source>
</evidence>
<evidence type="ECO:0000313" key="2">
    <source>
        <dbReference type="EMBL" id="KAL3719446.1"/>
    </source>
</evidence>
<evidence type="ECO:0000256" key="1">
    <source>
        <dbReference type="SAM" id="MobiDB-lite"/>
    </source>
</evidence>
<feature type="compositionally biased region" description="Basic and acidic residues" evidence="1">
    <location>
        <begin position="52"/>
        <end position="62"/>
    </location>
</feature>
<dbReference type="PANTHER" id="PTHR34542:SF6">
    <property type="entry name" value="50S RIBOSOMAL-LIKE PROTEIN"/>
    <property type="match status" value="1"/>
</dbReference>
<reference evidence="2 3" key="1">
    <citation type="submission" date="2024-11" db="EMBL/GenBank/DDBJ databases">
        <title>Chromosome-level genome assembly of Eucalyptus globulus Labill. provides insights into its genome evolution.</title>
        <authorList>
            <person name="Li X."/>
        </authorList>
    </citation>
    <scope>NUCLEOTIDE SEQUENCE [LARGE SCALE GENOMIC DNA]</scope>
    <source>
        <strain evidence="2">CL2024</strain>
        <tissue evidence="2">Fresh tender leaves</tissue>
    </source>
</reference>
<proteinExistence type="predicted"/>
<organism evidence="2 3">
    <name type="scientific">Eucalyptus globulus</name>
    <name type="common">Tasmanian blue gum</name>
    <dbReference type="NCBI Taxonomy" id="34317"/>
    <lineage>
        <taxon>Eukaryota</taxon>
        <taxon>Viridiplantae</taxon>
        <taxon>Streptophyta</taxon>
        <taxon>Embryophyta</taxon>
        <taxon>Tracheophyta</taxon>
        <taxon>Spermatophyta</taxon>
        <taxon>Magnoliopsida</taxon>
        <taxon>eudicotyledons</taxon>
        <taxon>Gunneridae</taxon>
        <taxon>Pentapetalae</taxon>
        <taxon>rosids</taxon>
        <taxon>malvids</taxon>
        <taxon>Myrtales</taxon>
        <taxon>Myrtaceae</taxon>
        <taxon>Myrtoideae</taxon>
        <taxon>Eucalypteae</taxon>
        <taxon>Eucalyptus</taxon>
    </lineage>
</organism>
<sequence>MTTLQKFKLLATQCAVVGSPSRSPTTSPVVHLRRRKTLRMLLNRADRRRLPRREGSPERDLPRQSPPQNPGRFRARHKLRDLFVSSPPPPPPLDGAARSERRLDARERLLADATGTETMGGGGGGGFVARRGGGGSIRPLSAAFRYRLLRRPWRPVLVAIPE</sequence>
<dbReference type="PANTHER" id="PTHR34542">
    <property type="entry name" value="OS08G0359900 PROTEIN"/>
    <property type="match status" value="1"/>
</dbReference>
<accession>A0ABD3IXA2</accession>
<gene>
    <name evidence="2" type="ORF">ACJRO7_004414</name>
</gene>
<protein>
    <submittedName>
        <fullName evidence="2">Uncharacterized protein</fullName>
    </submittedName>
</protein>
<feature type="region of interest" description="Disordered" evidence="1">
    <location>
        <begin position="41"/>
        <end position="102"/>
    </location>
</feature>
<dbReference type="EMBL" id="JBJKBG010000010">
    <property type="protein sequence ID" value="KAL3719446.1"/>
    <property type="molecule type" value="Genomic_DNA"/>
</dbReference>